<dbReference type="InterPro" id="IPR036390">
    <property type="entry name" value="WH_DNA-bd_sf"/>
</dbReference>
<keyword evidence="6" id="KW-0539">Nucleus</keyword>
<name>A0A3M0IH12_HIRRU</name>
<dbReference type="InterPro" id="IPR051320">
    <property type="entry name" value="Viral_Replic_Matur_Polypro"/>
</dbReference>
<feature type="region of interest" description="Disordered" evidence="8">
    <location>
        <begin position="1167"/>
        <end position="1190"/>
    </location>
</feature>
<feature type="region of interest" description="Disordered" evidence="8">
    <location>
        <begin position="272"/>
        <end position="324"/>
    </location>
</feature>
<comment type="similarity">
    <text evidence="3">Belongs to the beta type-B retroviral polymerase family. HERV class-II K(HML-2) pol subfamily.</text>
</comment>
<dbReference type="Gene3D" id="1.10.10.10">
    <property type="entry name" value="Winged helix-like DNA-binding domain superfamily/Winged helix DNA-binding domain"/>
    <property type="match status" value="1"/>
</dbReference>
<dbReference type="Pfam" id="PF00075">
    <property type="entry name" value="RNase_H"/>
    <property type="match status" value="1"/>
</dbReference>
<feature type="compositionally biased region" description="Basic and acidic residues" evidence="8">
    <location>
        <begin position="187"/>
        <end position="200"/>
    </location>
</feature>
<dbReference type="Proteomes" id="UP000269221">
    <property type="component" value="Unassembled WGS sequence"/>
</dbReference>
<comment type="caution">
    <text evidence="11">The sequence shown here is derived from an EMBL/GenBank/DDBJ whole genome shotgun (WGS) entry which is preliminary data.</text>
</comment>
<comment type="similarity">
    <text evidence="2 7">Belongs to the HSF family.</text>
</comment>
<feature type="region of interest" description="Disordered" evidence="8">
    <location>
        <begin position="126"/>
        <end position="202"/>
    </location>
</feature>
<dbReference type="InterPro" id="IPR041577">
    <property type="entry name" value="RT_RNaseH_2"/>
</dbReference>
<dbReference type="GO" id="GO:0043565">
    <property type="term" value="F:sequence-specific DNA binding"/>
    <property type="evidence" value="ECO:0007669"/>
    <property type="project" value="InterPro"/>
</dbReference>
<evidence type="ECO:0000313" key="11">
    <source>
        <dbReference type="EMBL" id="RMB88045.1"/>
    </source>
</evidence>
<dbReference type="Pfam" id="PF00078">
    <property type="entry name" value="RVT_1"/>
    <property type="match status" value="1"/>
</dbReference>
<evidence type="ECO:0000256" key="3">
    <source>
        <dbReference type="ARBA" id="ARBA00010879"/>
    </source>
</evidence>
<dbReference type="PANTHER" id="PTHR33064">
    <property type="entry name" value="POL PROTEIN"/>
    <property type="match status" value="1"/>
</dbReference>
<dbReference type="InterPro" id="IPR000232">
    <property type="entry name" value="HSF_DNA-bd"/>
</dbReference>
<evidence type="ECO:0000256" key="2">
    <source>
        <dbReference type="ARBA" id="ARBA00006403"/>
    </source>
</evidence>
<feature type="compositionally biased region" description="Low complexity" evidence="8">
    <location>
        <begin position="283"/>
        <end position="315"/>
    </location>
</feature>
<dbReference type="InterPro" id="IPR043128">
    <property type="entry name" value="Rev_trsase/Diguanyl_cyclase"/>
</dbReference>
<dbReference type="Gene3D" id="3.10.20.370">
    <property type="match status" value="1"/>
</dbReference>
<dbReference type="InterPro" id="IPR036397">
    <property type="entry name" value="RNaseH_sf"/>
</dbReference>
<dbReference type="STRING" id="333673.A0A3M0IH12"/>
<dbReference type="GO" id="GO:0006259">
    <property type="term" value="P:DNA metabolic process"/>
    <property type="evidence" value="ECO:0007669"/>
    <property type="project" value="UniProtKB-ARBA"/>
</dbReference>
<dbReference type="AlphaFoldDB" id="A0A3M0IH12"/>
<evidence type="ECO:0000256" key="6">
    <source>
        <dbReference type="ARBA" id="ARBA00023242"/>
    </source>
</evidence>
<dbReference type="GO" id="GO:0003700">
    <property type="term" value="F:DNA-binding transcription factor activity"/>
    <property type="evidence" value="ECO:0007669"/>
    <property type="project" value="InterPro"/>
</dbReference>
<organism evidence="11 12">
    <name type="scientific">Hirundo rustica rustica</name>
    <dbReference type="NCBI Taxonomy" id="333673"/>
    <lineage>
        <taxon>Eukaryota</taxon>
        <taxon>Metazoa</taxon>
        <taxon>Chordata</taxon>
        <taxon>Craniata</taxon>
        <taxon>Vertebrata</taxon>
        <taxon>Euteleostomi</taxon>
        <taxon>Archelosauria</taxon>
        <taxon>Archosauria</taxon>
        <taxon>Dinosauria</taxon>
        <taxon>Saurischia</taxon>
        <taxon>Theropoda</taxon>
        <taxon>Coelurosauria</taxon>
        <taxon>Aves</taxon>
        <taxon>Neognathae</taxon>
        <taxon>Neoaves</taxon>
        <taxon>Telluraves</taxon>
        <taxon>Australaves</taxon>
        <taxon>Passeriformes</taxon>
        <taxon>Sylvioidea</taxon>
        <taxon>Hirundinidae</taxon>
        <taxon>Hirundo</taxon>
    </lineage>
</organism>
<dbReference type="EC" id="3.1.26.4" evidence="4"/>
<evidence type="ECO:0000259" key="10">
    <source>
        <dbReference type="PROSITE" id="PS50879"/>
    </source>
</evidence>
<evidence type="ECO:0000256" key="5">
    <source>
        <dbReference type="ARBA" id="ARBA00023125"/>
    </source>
</evidence>
<dbReference type="SUPFAM" id="SSF46785">
    <property type="entry name" value="Winged helix' DNA-binding domain"/>
    <property type="match status" value="1"/>
</dbReference>
<feature type="domain" description="Reverse transcriptase" evidence="9">
    <location>
        <begin position="334"/>
        <end position="532"/>
    </location>
</feature>
<sequence>MDAMAQLPLPAGLGAGTFPAKLWSLANDPRVLSVRWDSEARGLLVDRSLFERELLRPGGAQGPAPNAFRATQFSSFVRQLYRYGFRKVPGRAGAAAPGDAGAWLHYTNPWFRRDRPDLLLRIRRRSAANTQRRAAGPEGRRRPPCGSQQLPGPRPLPDERHGRARFQPLPRERPPLARRPPCGFHLLHRERPGPARREGPSRFQELYGERPLPAERELLRVPPCHFQGFHGEQLLPPRWEGPRSRMQELYGEQPPPLDRELLWMQPCSFQQLHREQQPPASNPPAAAGTSAPHAPAGSAGCAASTASSSAQNAPAQEESPALDLGQEIEKMIREIRNSLPVKAPSAQGNINVAPESPREDPMNRAAAEEVSSGTESCGNSSPEPEEPVVPNPYTLLSKVPPQHQWFSVVDLKDAFWACPLAKESRDTFVFEWEDPKTGRKQQLRWTKLPQGFTESPNLFGQALEKILQAFSTPPRIQIIQYVDDLLLSGEDEVEVREATIKLLNFLRGKGLRVSKGKLQFVEPEVKYLGHLISKGSRRLSPERIAGILSLPPPSSKREIRKLLGLLGYCRLWIEGYTQTVKFLYEKLTEGDNKKWTKEDDDKLEKLKLKLASIPALSLPSLEKPFHLYVNVEKGVAHGVLVQEWGGVKRPVAYLSKMLDPVSHGWPVCIQAIAATAILVEESRKLTFGGKLIVCTPHAVRNVLNQKAEKWLTDSRMLKYEAILIDSDDLTLEVNRSLNPAQFLYGEPADNLIHNCLEIIQYQTKVRGDLEEQALSEGEIIYVDGSSRCLQGKRMSGYAVVDGKNMQTIEKGKLPSNWSAQTCELYAPKKALEYLAHKKGTIYTDSRYAFGVVHTFGKIWEERGLLNSRGKGLVHEGVILEILEALKLPEETAIVHIKGHQKGVTPEIRGNNLADQEAKDAAENGAERVMLILTPNEEKLEIPKFSKAEKKELNKIGGEQAESGKWKLPDGRQLLNKILARKILEDMHQKTHWSTQALCNHFLRNYGCIGIFGVAKQVTEKCITCQKINKKVMRKTTLGGRIADDRGCDPDQGTRVDPRQQNQRTCGEPKEWTITSEPGDTKLTLKRGLGGPDGDQLGIPVYEDLKRNKRELIGGFQKWGDEEWPPERILETYGPATWATRWELGISNPNLYAKLYYKTSSRCRDNNEQNWSGNGINIKATNPNKSGCVSE</sequence>
<protein>
    <recommendedName>
        <fullName evidence="4">ribonuclease H</fullName>
        <ecNumber evidence="4">3.1.26.4</ecNumber>
    </recommendedName>
</protein>
<gene>
    <name evidence="11" type="ORF">DUI87_35594</name>
</gene>
<evidence type="ECO:0000256" key="1">
    <source>
        <dbReference type="ARBA" id="ARBA00004123"/>
    </source>
</evidence>
<proteinExistence type="inferred from homology"/>
<keyword evidence="5" id="KW-0238">DNA-binding</keyword>
<dbReference type="InterPro" id="IPR012337">
    <property type="entry name" value="RNaseH-like_sf"/>
</dbReference>
<evidence type="ECO:0000256" key="8">
    <source>
        <dbReference type="SAM" id="MobiDB-lite"/>
    </source>
</evidence>
<dbReference type="OrthoDB" id="9950135at2759"/>
<dbReference type="Gene3D" id="3.10.10.10">
    <property type="entry name" value="HIV Type 1 Reverse Transcriptase, subunit A, domain 1"/>
    <property type="match status" value="1"/>
</dbReference>
<feature type="region of interest" description="Disordered" evidence="8">
    <location>
        <begin position="1042"/>
        <end position="1063"/>
    </location>
</feature>
<dbReference type="SMART" id="SM00415">
    <property type="entry name" value="HSF"/>
    <property type="match status" value="1"/>
</dbReference>
<dbReference type="Pfam" id="PF00447">
    <property type="entry name" value="HSF_DNA-bind"/>
    <property type="match status" value="1"/>
</dbReference>
<dbReference type="PROSITE" id="PS50878">
    <property type="entry name" value="RT_POL"/>
    <property type="match status" value="1"/>
</dbReference>
<dbReference type="InterPro" id="IPR000477">
    <property type="entry name" value="RT_dom"/>
</dbReference>
<dbReference type="InterPro" id="IPR043502">
    <property type="entry name" value="DNA/RNA_pol_sf"/>
</dbReference>
<keyword evidence="12" id="KW-1185">Reference proteome</keyword>
<evidence type="ECO:0000259" key="9">
    <source>
        <dbReference type="PROSITE" id="PS50878"/>
    </source>
</evidence>
<dbReference type="GO" id="GO:0004523">
    <property type="term" value="F:RNA-DNA hybrid ribonuclease activity"/>
    <property type="evidence" value="ECO:0007669"/>
    <property type="project" value="UniProtKB-EC"/>
</dbReference>
<evidence type="ECO:0000256" key="4">
    <source>
        <dbReference type="ARBA" id="ARBA00012180"/>
    </source>
</evidence>
<dbReference type="SUPFAM" id="SSF56672">
    <property type="entry name" value="DNA/RNA polymerases"/>
    <property type="match status" value="1"/>
</dbReference>
<dbReference type="Pfam" id="PF17919">
    <property type="entry name" value="RT_RNaseH_2"/>
    <property type="match status" value="1"/>
</dbReference>
<comment type="subcellular location">
    <subcellularLocation>
        <location evidence="1">Nucleus</location>
    </subcellularLocation>
</comment>
<dbReference type="Gene3D" id="3.30.70.270">
    <property type="match status" value="2"/>
</dbReference>
<feature type="domain" description="RNase H type-1" evidence="10">
    <location>
        <begin position="774"/>
        <end position="922"/>
    </location>
</feature>
<dbReference type="EMBL" id="QRBI01000359">
    <property type="protein sequence ID" value="RMB88045.1"/>
    <property type="molecule type" value="Genomic_DNA"/>
</dbReference>
<dbReference type="GO" id="GO:0005634">
    <property type="term" value="C:nucleus"/>
    <property type="evidence" value="ECO:0007669"/>
    <property type="project" value="UniProtKB-SubCell"/>
</dbReference>
<dbReference type="CDD" id="cd09273">
    <property type="entry name" value="RNase_HI_RT_Bel"/>
    <property type="match status" value="1"/>
</dbReference>
<dbReference type="Gene3D" id="3.30.420.10">
    <property type="entry name" value="Ribonuclease H-like superfamily/Ribonuclease H"/>
    <property type="match status" value="1"/>
</dbReference>
<feature type="region of interest" description="Disordered" evidence="8">
    <location>
        <begin position="339"/>
        <end position="390"/>
    </location>
</feature>
<evidence type="ECO:0000256" key="7">
    <source>
        <dbReference type="RuleBase" id="RU004020"/>
    </source>
</evidence>
<feature type="compositionally biased region" description="Basic and acidic residues" evidence="8">
    <location>
        <begin position="1042"/>
        <end position="1057"/>
    </location>
</feature>
<dbReference type="InterPro" id="IPR002156">
    <property type="entry name" value="RNaseH_domain"/>
</dbReference>
<dbReference type="Gene3D" id="1.10.340.70">
    <property type="match status" value="1"/>
</dbReference>
<dbReference type="SUPFAM" id="SSF53098">
    <property type="entry name" value="Ribonuclease H-like"/>
    <property type="match status" value="1"/>
</dbReference>
<evidence type="ECO:0000313" key="12">
    <source>
        <dbReference type="Proteomes" id="UP000269221"/>
    </source>
</evidence>
<accession>A0A3M0IH12</accession>
<reference evidence="11 12" key="1">
    <citation type="submission" date="2018-07" db="EMBL/GenBank/DDBJ databases">
        <title>A high quality draft genome assembly of the barn swallow (H. rustica rustica).</title>
        <authorList>
            <person name="Formenti G."/>
            <person name="Chiara M."/>
            <person name="Poveda L."/>
            <person name="Francoijs K.-J."/>
            <person name="Bonisoli-Alquati A."/>
            <person name="Canova L."/>
            <person name="Gianfranceschi L."/>
            <person name="Horner D.S."/>
            <person name="Saino N."/>
        </authorList>
    </citation>
    <scope>NUCLEOTIDE SEQUENCE [LARGE SCALE GENOMIC DNA]</scope>
    <source>
        <strain evidence="11">Chelidonia</strain>
        <tissue evidence="11">Blood</tissue>
    </source>
</reference>
<dbReference type="InterPro" id="IPR036388">
    <property type="entry name" value="WH-like_DNA-bd_sf"/>
</dbReference>
<dbReference type="PROSITE" id="PS50879">
    <property type="entry name" value="RNASE_H_1"/>
    <property type="match status" value="1"/>
</dbReference>
<dbReference type="PANTHER" id="PTHR33064:SF37">
    <property type="entry name" value="RIBONUCLEASE H"/>
    <property type="match status" value="1"/>
</dbReference>